<sequence length="231" mass="26624">MDKTRLISVFFMAMLALELPAEEVWKVTSLDWQPYSGETLANQGRSVEKLKQILQQAGITLVVEFYPWNRSKMLVKTNHEYIGIFPVWPEDTFEAALLSSPVDWSEIAVLKRAGIEVNFNSIDELFKKYSVGVVSTYIYPKKIMDAMAKHPQHTDGASNEVTLLKKLATGRNQVAITDPKVMLFLAKRYGIDNIEYVKKITDKELVLAFRDDEQNRKRLRVLNRLLQQQEK</sequence>
<dbReference type="SUPFAM" id="SSF53850">
    <property type="entry name" value="Periplasmic binding protein-like II"/>
    <property type="match status" value="1"/>
</dbReference>
<proteinExistence type="predicted"/>
<keyword evidence="2" id="KW-1185">Reference proteome</keyword>
<dbReference type="Proteomes" id="UP000032352">
    <property type="component" value="Chromosome"/>
</dbReference>
<reference evidence="1 2" key="1">
    <citation type="journal article" date="2015" name="Genome Announc.">
        <title>Draft Genome Sequences of Marine Isolates of Thalassomonas viridans and Thalassomonas actiniarum.</title>
        <authorList>
            <person name="Olonade I."/>
            <person name="van Zyl L.J."/>
            <person name="Trindade M."/>
        </authorList>
    </citation>
    <scope>NUCLEOTIDE SEQUENCE [LARGE SCALE GENOMIC DNA]</scope>
    <source>
        <strain evidence="1 2">XOM25</strain>
    </source>
</reference>
<protein>
    <recommendedName>
        <fullName evidence="3">Solute-binding protein family 3/N-terminal domain-containing protein</fullName>
    </recommendedName>
</protein>
<dbReference type="EMBL" id="CP059733">
    <property type="protein sequence ID" value="WDE07955.1"/>
    <property type="molecule type" value="Genomic_DNA"/>
</dbReference>
<dbReference type="KEGG" id="tvd:SG34_014320"/>
<evidence type="ECO:0000313" key="1">
    <source>
        <dbReference type="EMBL" id="WDE07955.1"/>
    </source>
</evidence>
<dbReference type="RefSeq" id="WP_044838714.1">
    <property type="nucleotide sequence ID" value="NZ_CP059733.1"/>
</dbReference>
<evidence type="ECO:0008006" key="3">
    <source>
        <dbReference type="Google" id="ProtNLM"/>
    </source>
</evidence>
<dbReference type="AlphaFoldDB" id="A0AAE9Z8D6"/>
<accession>A0AAE9Z8D6</accession>
<name>A0AAE9Z8D6_9GAMM</name>
<evidence type="ECO:0000313" key="2">
    <source>
        <dbReference type="Proteomes" id="UP000032352"/>
    </source>
</evidence>
<gene>
    <name evidence="1" type="ORF">SG34_014320</name>
</gene>
<organism evidence="1 2">
    <name type="scientific">Thalassomonas viridans</name>
    <dbReference type="NCBI Taxonomy" id="137584"/>
    <lineage>
        <taxon>Bacteria</taxon>
        <taxon>Pseudomonadati</taxon>
        <taxon>Pseudomonadota</taxon>
        <taxon>Gammaproteobacteria</taxon>
        <taxon>Alteromonadales</taxon>
        <taxon>Colwelliaceae</taxon>
        <taxon>Thalassomonas</taxon>
    </lineage>
</organism>
<dbReference type="Gene3D" id="3.40.190.10">
    <property type="entry name" value="Periplasmic binding protein-like II"/>
    <property type="match status" value="2"/>
</dbReference>
<reference evidence="1 2" key="2">
    <citation type="journal article" date="2022" name="Mar. Drugs">
        <title>Bioassay-Guided Fractionation Leads to the Detection of Cholic Acid Generated by the Rare Thalassomonas sp.</title>
        <authorList>
            <person name="Pheiffer F."/>
            <person name="Schneider Y.K."/>
            <person name="Hansen E.H."/>
            <person name="Andersen J.H."/>
            <person name="Isaksson J."/>
            <person name="Busche T."/>
            <person name="R C."/>
            <person name="Kalinowski J."/>
            <person name="Zyl L.V."/>
            <person name="Trindade M."/>
        </authorList>
    </citation>
    <scope>NUCLEOTIDE SEQUENCE [LARGE SCALE GENOMIC DNA]</scope>
    <source>
        <strain evidence="1 2">XOM25</strain>
    </source>
</reference>